<feature type="region of interest" description="Disordered" evidence="1">
    <location>
        <begin position="1"/>
        <end position="43"/>
    </location>
</feature>
<protein>
    <submittedName>
        <fullName evidence="2">Uncharacterized protein</fullName>
    </submittedName>
</protein>
<dbReference type="AlphaFoldDB" id="A0A4D6NB19"/>
<proteinExistence type="predicted"/>
<keyword evidence="3" id="KW-1185">Reference proteome</keyword>
<evidence type="ECO:0000256" key="1">
    <source>
        <dbReference type="SAM" id="MobiDB-lite"/>
    </source>
</evidence>
<name>A0A4D6NB19_VIGUN</name>
<evidence type="ECO:0000313" key="2">
    <source>
        <dbReference type="EMBL" id="QCE10062.1"/>
    </source>
</evidence>
<dbReference type="EMBL" id="CP039354">
    <property type="protein sequence ID" value="QCE10062.1"/>
    <property type="molecule type" value="Genomic_DNA"/>
</dbReference>
<sequence length="72" mass="7987">MKHSTITPKPAPSLAQARRSRLGEGDPLARASPFSPRRGLENWDNSFCDLSLRRVPSRLSEITLAQKCKLVA</sequence>
<organism evidence="2 3">
    <name type="scientific">Vigna unguiculata</name>
    <name type="common">Cowpea</name>
    <dbReference type="NCBI Taxonomy" id="3917"/>
    <lineage>
        <taxon>Eukaryota</taxon>
        <taxon>Viridiplantae</taxon>
        <taxon>Streptophyta</taxon>
        <taxon>Embryophyta</taxon>
        <taxon>Tracheophyta</taxon>
        <taxon>Spermatophyta</taxon>
        <taxon>Magnoliopsida</taxon>
        <taxon>eudicotyledons</taxon>
        <taxon>Gunneridae</taxon>
        <taxon>Pentapetalae</taxon>
        <taxon>rosids</taxon>
        <taxon>fabids</taxon>
        <taxon>Fabales</taxon>
        <taxon>Fabaceae</taxon>
        <taxon>Papilionoideae</taxon>
        <taxon>50 kb inversion clade</taxon>
        <taxon>NPAAA clade</taxon>
        <taxon>indigoferoid/millettioid clade</taxon>
        <taxon>Phaseoleae</taxon>
        <taxon>Vigna</taxon>
    </lineage>
</organism>
<evidence type="ECO:0000313" key="3">
    <source>
        <dbReference type="Proteomes" id="UP000501690"/>
    </source>
</evidence>
<accession>A0A4D6NB19</accession>
<dbReference type="Proteomes" id="UP000501690">
    <property type="component" value="Linkage Group LG10"/>
</dbReference>
<gene>
    <name evidence="2" type="ORF">DEO72_LG10g1288</name>
</gene>
<reference evidence="2 3" key="1">
    <citation type="submission" date="2019-04" db="EMBL/GenBank/DDBJ databases">
        <title>An improved genome assembly and genetic linkage map for asparagus bean, Vigna unguiculata ssp. sesquipedialis.</title>
        <authorList>
            <person name="Xia Q."/>
            <person name="Zhang R."/>
            <person name="Dong Y."/>
        </authorList>
    </citation>
    <scope>NUCLEOTIDE SEQUENCE [LARGE SCALE GENOMIC DNA]</scope>
    <source>
        <tissue evidence="2">Leaf</tissue>
    </source>
</reference>